<keyword evidence="1" id="KW-0902">Two-component regulatory system</keyword>
<dbReference type="Pfam" id="PF00072">
    <property type="entry name" value="Response_reg"/>
    <property type="match status" value="1"/>
</dbReference>
<gene>
    <name evidence="8" type="ORF">POM88_027585</name>
</gene>
<dbReference type="InterPro" id="IPR011006">
    <property type="entry name" value="CheY-like_superfamily"/>
</dbReference>
<dbReference type="EMBL" id="JAUIZM010000006">
    <property type="protein sequence ID" value="KAK1380841.1"/>
    <property type="molecule type" value="Genomic_DNA"/>
</dbReference>
<evidence type="ECO:0000256" key="6">
    <source>
        <dbReference type="SAM" id="MobiDB-lite"/>
    </source>
</evidence>
<evidence type="ECO:0000256" key="1">
    <source>
        <dbReference type="ARBA" id="ARBA00023012"/>
    </source>
</evidence>
<evidence type="ECO:0000313" key="9">
    <source>
        <dbReference type="Proteomes" id="UP001237642"/>
    </source>
</evidence>
<dbReference type="PROSITE" id="PS50110">
    <property type="entry name" value="RESPONSE_REGULATORY"/>
    <property type="match status" value="1"/>
</dbReference>
<dbReference type="InterPro" id="IPR009057">
    <property type="entry name" value="Homeodomain-like_sf"/>
</dbReference>
<evidence type="ECO:0000256" key="2">
    <source>
        <dbReference type="ARBA" id="ARBA00023015"/>
    </source>
</evidence>
<feature type="domain" description="Response regulatory" evidence="7">
    <location>
        <begin position="24"/>
        <end position="135"/>
    </location>
</feature>
<evidence type="ECO:0000313" key="8">
    <source>
        <dbReference type="EMBL" id="KAK1380841.1"/>
    </source>
</evidence>
<dbReference type="InterPro" id="IPR001789">
    <property type="entry name" value="Sig_transdc_resp-reg_receiver"/>
</dbReference>
<comment type="caution">
    <text evidence="8">The sequence shown here is derived from an EMBL/GenBank/DDBJ whole genome shotgun (WGS) entry which is preliminary data.</text>
</comment>
<comment type="caution">
    <text evidence="5">Lacks conserved residue(s) required for the propagation of feature annotation.</text>
</comment>
<keyword evidence="4" id="KW-0539">Nucleus</keyword>
<accession>A0AAD8I882</accession>
<dbReference type="Proteomes" id="UP001237642">
    <property type="component" value="Unassembled WGS sequence"/>
</dbReference>
<dbReference type="GO" id="GO:0000160">
    <property type="term" value="P:phosphorelay signal transduction system"/>
    <property type="evidence" value="ECO:0007669"/>
    <property type="project" value="UniProtKB-KW"/>
</dbReference>
<evidence type="ECO:0000256" key="4">
    <source>
        <dbReference type="ARBA" id="ARBA00023242"/>
    </source>
</evidence>
<keyword evidence="9" id="KW-1185">Reference proteome</keyword>
<dbReference type="PANTHER" id="PTHR43874:SF87">
    <property type="entry name" value="HTH MYB-TYPE DOMAIN-CONTAINING PROTEIN"/>
    <property type="match status" value="1"/>
</dbReference>
<dbReference type="InterPro" id="IPR045279">
    <property type="entry name" value="ARR-like"/>
</dbReference>
<dbReference type="SUPFAM" id="SSF46689">
    <property type="entry name" value="Homeodomain-like"/>
    <property type="match status" value="1"/>
</dbReference>
<dbReference type="SUPFAM" id="SSF52172">
    <property type="entry name" value="CheY-like"/>
    <property type="match status" value="1"/>
</dbReference>
<reference evidence="8" key="1">
    <citation type="submission" date="2023-02" db="EMBL/GenBank/DDBJ databases">
        <title>Genome of toxic invasive species Heracleum sosnowskyi carries increased number of genes despite the absence of recent whole-genome duplications.</title>
        <authorList>
            <person name="Schelkunov M."/>
            <person name="Shtratnikova V."/>
            <person name="Makarenko M."/>
            <person name="Klepikova A."/>
            <person name="Omelchenko D."/>
            <person name="Novikova G."/>
            <person name="Obukhova E."/>
            <person name="Bogdanov V."/>
            <person name="Penin A."/>
            <person name="Logacheva M."/>
        </authorList>
    </citation>
    <scope>NUCLEOTIDE SEQUENCE</scope>
    <source>
        <strain evidence="8">Hsosn_3</strain>
        <tissue evidence="8">Leaf</tissue>
    </source>
</reference>
<reference evidence="8" key="2">
    <citation type="submission" date="2023-05" db="EMBL/GenBank/DDBJ databases">
        <authorList>
            <person name="Schelkunov M.I."/>
        </authorList>
    </citation>
    <scope>NUCLEOTIDE SEQUENCE</scope>
    <source>
        <strain evidence="8">Hsosn_3</strain>
        <tissue evidence="8">Leaf</tissue>
    </source>
</reference>
<dbReference type="GO" id="GO:0003677">
    <property type="term" value="F:DNA binding"/>
    <property type="evidence" value="ECO:0007669"/>
    <property type="project" value="InterPro"/>
</dbReference>
<dbReference type="InterPro" id="IPR006447">
    <property type="entry name" value="Myb_dom_plants"/>
</dbReference>
<feature type="region of interest" description="Disordered" evidence="6">
    <location>
        <begin position="243"/>
        <end position="267"/>
    </location>
</feature>
<organism evidence="8 9">
    <name type="scientific">Heracleum sosnowskyi</name>
    <dbReference type="NCBI Taxonomy" id="360622"/>
    <lineage>
        <taxon>Eukaryota</taxon>
        <taxon>Viridiplantae</taxon>
        <taxon>Streptophyta</taxon>
        <taxon>Embryophyta</taxon>
        <taxon>Tracheophyta</taxon>
        <taxon>Spermatophyta</taxon>
        <taxon>Magnoliopsida</taxon>
        <taxon>eudicotyledons</taxon>
        <taxon>Gunneridae</taxon>
        <taxon>Pentapetalae</taxon>
        <taxon>asterids</taxon>
        <taxon>campanulids</taxon>
        <taxon>Apiales</taxon>
        <taxon>Apiaceae</taxon>
        <taxon>Apioideae</taxon>
        <taxon>apioid superclade</taxon>
        <taxon>Tordylieae</taxon>
        <taxon>Tordyliinae</taxon>
        <taxon>Heracleum</taxon>
    </lineage>
</organism>
<dbReference type="AlphaFoldDB" id="A0AAD8I882"/>
<protein>
    <recommendedName>
        <fullName evidence="7">Response regulatory domain-containing protein</fullName>
    </recommendedName>
</protein>
<dbReference type="GO" id="GO:0009736">
    <property type="term" value="P:cytokinin-activated signaling pathway"/>
    <property type="evidence" value="ECO:0007669"/>
    <property type="project" value="InterPro"/>
</dbReference>
<dbReference type="Gene3D" id="1.10.10.60">
    <property type="entry name" value="Homeodomain-like"/>
    <property type="match status" value="1"/>
</dbReference>
<evidence type="ECO:0000256" key="3">
    <source>
        <dbReference type="ARBA" id="ARBA00023163"/>
    </source>
</evidence>
<keyword evidence="3" id="KW-0804">Transcription</keyword>
<sequence length="353" mass="39197">MVASNISIRVDKDGALPSVAHNIRILLVDHDTNSRLFLTSQFEQQLYQVTPAESADVALSLFQAWKNYYNIVIASLHMPDMEIFKFVHELHQHNKNIPVILMAEDLTTDAAREALGWEMPSSTDTTDIDIEKYGFSDGAARNQKQGNSKRKLITAEIENARGSWKNQIAENLNSSNDTEEEDGCNSKKSRMTWTYSLHQKFLVAVNILGEQRAHPQSILRMLNEPGLTLRQISSLLQKYRDRRRHSVNQQKTLDEASGVPQNNQEGTCATGDVIRASANLSNGLQAGNQESAGDFGMGMCGLGYAGNPTEMNNANSGEGTSSTNKEFEVMSIEDSVKQVIQEFEAAVVNSWPD</sequence>
<dbReference type="PANTHER" id="PTHR43874">
    <property type="entry name" value="TWO-COMPONENT RESPONSE REGULATOR"/>
    <property type="match status" value="1"/>
</dbReference>
<proteinExistence type="predicted"/>
<dbReference type="Gene3D" id="3.40.50.2300">
    <property type="match status" value="1"/>
</dbReference>
<evidence type="ECO:0000256" key="5">
    <source>
        <dbReference type="PROSITE-ProRule" id="PRU00169"/>
    </source>
</evidence>
<evidence type="ECO:0000259" key="7">
    <source>
        <dbReference type="PROSITE" id="PS50110"/>
    </source>
</evidence>
<keyword evidence="2" id="KW-0805">Transcription regulation</keyword>
<dbReference type="NCBIfam" id="TIGR01557">
    <property type="entry name" value="myb_SHAQKYF"/>
    <property type="match status" value="1"/>
</dbReference>
<name>A0AAD8I882_9APIA</name>